<evidence type="ECO:0000313" key="1">
    <source>
        <dbReference type="EMBL" id="KHG27128.1"/>
    </source>
</evidence>
<protein>
    <submittedName>
        <fullName evidence="1">Uncharacterized protein</fullName>
    </submittedName>
</protein>
<keyword evidence="2" id="KW-1185">Reference proteome</keyword>
<evidence type="ECO:0000313" key="2">
    <source>
        <dbReference type="Proteomes" id="UP000032142"/>
    </source>
</evidence>
<dbReference type="Proteomes" id="UP000032142">
    <property type="component" value="Unassembled WGS sequence"/>
</dbReference>
<accession>A0A0B0PL01</accession>
<sequence>MLVYLDCARA</sequence>
<reference evidence="2" key="1">
    <citation type="submission" date="2014-09" db="EMBL/GenBank/DDBJ databases">
        <authorList>
            <person name="Mudge J."/>
            <person name="Ramaraj T."/>
            <person name="Lindquist I.E."/>
            <person name="Bharti A.K."/>
            <person name="Sundararajan A."/>
            <person name="Cameron C.T."/>
            <person name="Woodward J.E."/>
            <person name="May G.D."/>
            <person name="Brubaker C."/>
            <person name="Broadhvest J."/>
            <person name="Wilkins T.A."/>
        </authorList>
    </citation>
    <scope>NUCLEOTIDE SEQUENCE</scope>
    <source>
        <strain evidence="2">cv. AKA8401</strain>
    </source>
</reference>
<gene>
    <name evidence="1" type="ORF">F383_33847</name>
</gene>
<name>A0A0B0PL01_GOSAR</name>
<dbReference type="EMBL" id="KN439965">
    <property type="protein sequence ID" value="KHG27128.1"/>
    <property type="molecule type" value="Genomic_DNA"/>
</dbReference>
<proteinExistence type="predicted"/>
<organism evidence="1 2">
    <name type="scientific">Gossypium arboreum</name>
    <name type="common">Tree cotton</name>
    <name type="synonym">Gossypium nanking</name>
    <dbReference type="NCBI Taxonomy" id="29729"/>
    <lineage>
        <taxon>Eukaryota</taxon>
        <taxon>Viridiplantae</taxon>
        <taxon>Streptophyta</taxon>
        <taxon>Embryophyta</taxon>
        <taxon>Tracheophyta</taxon>
        <taxon>Spermatophyta</taxon>
        <taxon>Magnoliopsida</taxon>
        <taxon>eudicotyledons</taxon>
        <taxon>Gunneridae</taxon>
        <taxon>Pentapetalae</taxon>
        <taxon>rosids</taxon>
        <taxon>malvids</taxon>
        <taxon>Malvales</taxon>
        <taxon>Malvaceae</taxon>
        <taxon>Malvoideae</taxon>
        <taxon>Gossypium</taxon>
    </lineage>
</organism>